<dbReference type="Pfam" id="PF07992">
    <property type="entry name" value="Pyr_redox_2"/>
    <property type="match status" value="1"/>
</dbReference>
<comment type="similarity">
    <text evidence="2">Belongs to the NADH dehydrogenase family.</text>
</comment>
<accession>A0A395HKZ4</accession>
<evidence type="ECO:0000256" key="6">
    <source>
        <dbReference type="SAM" id="SignalP"/>
    </source>
</evidence>
<dbReference type="SUPFAM" id="SSF51905">
    <property type="entry name" value="FAD/NAD(P)-binding domain"/>
    <property type="match status" value="1"/>
</dbReference>
<dbReference type="GO" id="GO:0003955">
    <property type="term" value="F:NAD(P)H dehydrogenase (quinone) activity"/>
    <property type="evidence" value="ECO:0007669"/>
    <property type="project" value="TreeGrafter"/>
</dbReference>
<proteinExistence type="inferred from homology"/>
<reference evidence="8 9" key="1">
    <citation type="submission" date="2018-02" db="EMBL/GenBank/DDBJ databases">
        <title>The genomes of Aspergillus section Nigri reveals drivers in fungal speciation.</title>
        <authorList>
            <consortium name="DOE Joint Genome Institute"/>
            <person name="Vesth T.C."/>
            <person name="Nybo J."/>
            <person name="Theobald S."/>
            <person name="Brandl J."/>
            <person name="Frisvad J.C."/>
            <person name="Nielsen K.F."/>
            <person name="Lyhne E.K."/>
            <person name="Kogle M.E."/>
            <person name="Kuo A."/>
            <person name="Riley R."/>
            <person name="Clum A."/>
            <person name="Nolan M."/>
            <person name="Lipzen A."/>
            <person name="Salamov A."/>
            <person name="Henrissat B."/>
            <person name="Wiebenga A."/>
            <person name="De vries R.P."/>
            <person name="Grigoriev I.V."/>
            <person name="Mortensen U.H."/>
            <person name="Andersen M.R."/>
            <person name="Baker S.E."/>
        </authorList>
    </citation>
    <scope>NUCLEOTIDE SEQUENCE [LARGE SCALE GENOMIC DNA]</scope>
    <source>
        <strain evidence="8 9">CBS 101889</strain>
    </source>
</reference>
<dbReference type="PANTHER" id="PTHR42913:SF3">
    <property type="entry name" value="64 KDA MITOCHONDRIAL NADH DEHYDROGENASE (EUROFUNG)"/>
    <property type="match status" value="1"/>
</dbReference>
<dbReference type="InterPro" id="IPR023753">
    <property type="entry name" value="FAD/NAD-binding_dom"/>
</dbReference>
<dbReference type="GeneID" id="37195268"/>
<keyword evidence="9" id="KW-1185">Reference proteome</keyword>
<keyword evidence="3" id="KW-0285">Flavoprotein</keyword>
<dbReference type="Gene3D" id="3.50.50.100">
    <property type="match status" value="1"/>
</dbReference>
<dbReference type="GO" id="GO:0019646">
    <property type="term" value="P:aerobic electron transport chain"/>
    <property type="evidence" value="ECO:0007669"/>
    <property type="project" value="TreeGrafter"/>
</dbReference>
<keyword evidence="6" id="KW-0732">Signal</keyword>
<evidence type="ECO:0000256" key="2">
    <source>
        <dbReference type="ARBA" id="ARBA00005272"/>
    </source>
</evidence>
<feature type="domain" description="FAD/NAD(P)-binding" evidence="7">
    <location>
        <begin position="4"/>
        <end position="309"/>
    </location>
</feature>
<dbReference type="VEuPathDB" id="FungiDB:BO97DRAFT_270250"/>
<keyword evidence="5" id="KW-0560">Oxidoreductase</keyword>
<evidence type="ECO:0000256" key="4">
    <source>
        <dbReference type="ARBA" id="ARBA00022827"/>
    </source>
</evidence>
<dbReference type="AlphaFoldDB" id="A0A395HKZ4"/>
<dbReference type="EMBL" id="KZ824345">
    <property type="protein sequence ID" value="RAL06954.1"/>
    <property type="molecule type" value="Genomic_DNA"/>
</dbReference>
<evidence type="ECO:0000313" key="9">
    <source>
        <dbReference type="Proteomes" id="UP000248961"/>
    </source>
</evidence>
<name>A0A395HKZ4_ASPHC</name>
<dbReference type="InterPro" id="IPR036188">
    <property type="entry name" value="FAD/NAD-bd_sf"/>
</dbReference>
<evidence type="ECO:0000256" key="5">
    <source>
        <dbReference type="ARBA" id="ARBA00023002"/>
    </source>
</evidence>
<dbReference type="OrthoDB" id="5376590at2759"/>
<dbReference type="PRINTS" id="PR00368">
    <property type="entry name" value="FADPNR"/>
</dbReference>
<evidence type="ECO:0000256" key="1">
    <source>
        <dbReference type="ARBA" id="ARBA00001974"/>
    </source>
</evidence>
<protein>
    <submittedName>
        <fullName evidence="8">FAD/NAD(P)-binding domain-containing protein</fullName>
    </submittedName>
</protein>
<evidence type="ECO:0000313" key="8">
    <source>
        <dbReference type="EMBL" id="RAL06954.1"/>
    </source>
</evidence>
<dbReference type="InterPro" id="IPR051169">
    <property type="entry name" value="NADH-Q_oxidoreductase"/>
</dbReference>
<dbReference type="PRINTS" id="PR00411">
    <property type="entry name" value="PNDRDTASEI"/>
</dbReference>
<sequence>MPTKIVILGTGFAGLWSALAAQRLIKNTNQTKNVKVLVISPSPTLVLRPRLYEADAENMTHPLAPLFEATGIEFCQGTAKKIDPEARIVHTRSADGSDFEVSYNRLILAAGSSVVQPERIAGLREHAFDVDSLESAAKLDAHLANLQFLPPSTERNTVIVCGAGFTGIELAAELPKRLGHITSPRIILVDKAEELGPELGSGPRPVITQALRNLGVETKLGSGIQSIDADGVTLMSGERIEAKTAIWTAGVQATPLTHQLPGARDTLSRVLVDQDLRAPSAKDIFVTGDAACALADTDGHHALMSCQHALLLGRVAGHNAAADLLGETPVPYSQAAYICCLDLGGWGAVISEGWDRKVRISGELAKRVKCYINQKLIYPPRDAEEALNAASPTGMDSEQLLKHVLQAV</sequence>
<evidence type="ECO:0000259" key="7">
    <source>
        <dbReference type="Pfam" id="PF07992"/>
    </source>
</evidence>
<dbReference type="RefSeq" id="XP_025546108.1">
    <property type="nucleotide sequence ID" value="XM_025690979.1"/>
</dbReference>
<gene>
    <name evidence="8" type="ORF">BO97DRAFT_270250</name>
</gene>
<comment type="cofactor">
    <cofactor evidence="1">
        <name>FAD</name>
        <dbReference type="ChEBI" id="CHEBI:57692"/>
    </cofactor>
</comment>
<dbReference type="PANTHER" id="PTHR42913">
    <property type="entry name" value="APOPTOSIS-INDUCING FACTOR 1"/>
    <property type="match status" value="1"/>
</dbReference>
<dbReference type="Proteomes" id="UP000248961">
    <property type="component" value="Unassembled WGS sequence"/>
</dbReference>
<feature type="chain" id="PRO_5017288747" evidence="6">
    <location>
        <begin position="22"/>
        <end position="408"/>
    </location>
</feature>
<evidence type="ECO:0000256" key="3">
    <source>
        <dbReference type="ARBA" id="ARBA00022630"/>
    </source>
</evidence>
<organism evidence="8 9">
    <name type="scientific">Aspergillus homomorphus (strain CBS 101889)</name>
    <dbReference type="NCBI Taxonomy" id="1450537"/>
    <lineage>
        <taxon>Eukaryota</taxon>
        <taxon>Fungi</taxon>
        <taxon>Dikarya</taxon>
        <taxon>Ascomycota</taxon>
        <taxon>Pezizomycotina</taxon>
        <taxon>Eurotiomycetes</taxon>
        <taxon>Eurotiomycetidae</taxon>
        <taxon>Eurotiales</taxon>
        <taxon>Aspergillaceae</taxon>
        <taxon>Aspergillus</taxon>
        <taxon>Aspergillus subgen. Circumdati</taxon>
    </lineage>
</organism>
<feature type="signal peptide" evidence="6">
    <location>
        <begin position="1"/>
        <end position="21"/>
    </location>
</feature>
<dbReference type="STRING" id="1450537.A0A395HKZ4"/>
<keyword evidence="4" id="KW-0274">FAD</keyword>